<reference evidence="2 3" key="1">
    <citation type="submission" date="2018-06" db="EMBL/GenBank/DDBJ databases">
        <title>A transcriptomic atlas of mushroom development highlights an independent origin of complex multicellularity.</title>
        <authorList>
            <consortium name="DOE Joint Genome Institute"/>
            <person name="Krizsan K."/>
            <person name="Almasi E."/>
            <person name="Merenyi Z."/>
            <person name="Sahu N."/>
            <person name="Viragh M."/>
            <person name="Koszo T."/>
            <person name="Mondo S."/>
            <person name="Kiss B."/>
            <person name="Balint B."/>
            <person name="Kues U."/>
            <person name="Barry K."/>
            <person name="Hegedus J.C."/>
            <person name="Henrissat B."/>
            <person name="Johnson J."/>
            <person name="Lipzen A."/>
            <person name="Ohm R."/>
            <person name="Nagy I."/>
            <person name="Pangilinan J."/>
            <person name="Yan J."/>
            <person name="Xiong Y."/>
            <person name="Grigoriev I.V."/>
            <person name="Hibbett D.S."/>
            <person name="Nagy L.G."/>
        </authorList>
    </citation>
    <scope>NUCLEOTIDE SEQUENCE [LARGE SCALE GENOMIC DNA]</scope>
    <source>
        <strain evidence="2 3">SZMC22713</strain>
    </source>
</reference>
<feature type="compositionally biased region" description="Low complexity" evidence="1">
    <location>
        <begin position="370"/>
        <end position="389"/>
    </location>
</feature>
<name>A0A4Y7PZE4_9AGAM</name>
<gene>
    <name evidence="2" type="ORF">BD410DRAFT_371758</name>
</gene>
<feature type="compositionally biased region" description="Polar residues" evidence="1">
    <location>
        <begin position="391"/>
        <end position="404"/>
    </location>
</feature>
<dbReference type="OrthoDB" id="3263163at2759"/>
<evidence type="ECO:0000313" key="2">
    <source>
        <dbReference type="EMBL" id="TDL20441.1"/>
    </source>
</evidence>
<dbReference type="AlphaFoldDB" id="A0A4Y7PZE4"/>
<dbReference type="VEuPathDB" id="FungiDB:BD410DRAFT_371758"/>
<evidence type="ECO:0000256" key="1">
    <source>
        <dbReference type="SAM" id="MobiDB-lite"/>
    </source>
</evidence>
<evidence type="ECO:0000313" key="3">
    <source>
        <dbReference type="Proteomes" id="UP000294933"/>
    </source>
</evidence>
<protein>
    <submittedName>
        <fullName evidence="2">Uncharacterized protein</fullName>
    </submittedName>
</protein>
<accession>A0A4Y7PZE4</accession>
<dbReference type="Proteomes" id="UP000294933">
    <property type="component" value="Unassembled WGS sequence"/>
</dbReference>
<dbReference type="EMBL" id="ML170188">
    <property type="protein sequence ID" value="TDL20441.1"/>
    <property type="molecule type" value="Genomic_DNA"/>
</dbReference>
<feature type="region of interest" description="Disordered" evidence="1">
    <location>
        <begin position="275"/>
        <end position="426"/>
    </location>
</feature>
<sequence length="612" mass="66130">MWDHWPYLRQQVLPKILGALRIANPDCQVEIFWKTTAISSKDRQSTPKESRQFNDFPDIEIIDHPQNKLSPYFIQQSVDSFVSSAERGVPVTRHLFIAAVSSIAEAVPLNAQLHYPSDPDTQWDLLTSKVVEAGIILHTITNPAVNVRRLIDLYQNTIRFGDRIEVVPWGSENSAQCVCRLSSSRNASVMHLPHSSNFDVTNGLPTLSRVYSDTASNPTPRESRPGVLPRNNSFPLSTHAMERWPGVSDGSPSRGQALDIPAPSLVSRLQAIHNLTKRKPDNNVGPRPSFFREPSPVADAVASTSATRPIRTRRMTTTLPALDVHPRSDDSPAASRKKRRTNRRVSPLATTLPAPRGSSRIATASIVRFPNSSESDSSIPSSPTSMWSPDSVPSASPLNSSNGPLTMDSPIPHSPIAPPNSAPGQLQSAIHEIQSPIDMQMMSLSAQQPYPSRDRLPSSLGSQPVASIGNTAYVPDGGIAYGEASSGATCDHPPQAGLVADAASAELITTAVPTLSSAIPVDGHAPFIIDSAFEERLTQRVRRAHQSLLLQQSSPSLVSTQPLGAAYPMPTADTSNHNGLIYTSVGNNVDQSGYPMAAYQNPNLFAPTMHGT</sequence>
<proteinExistence type="predicted"/>
<feature type="compositionally biased region" description="Pro residues" evidence="1">
    <location>
        <begin position="412"/>
        <end position="421"/>
    </location>
</feature>
<feature type="region of interest" description="Disordered" evidence="1">
    <location>
        <begin position="212"/>
        <end position="231"/>
    </location>
</feature>
<organism evidence="2 3">
    <name type="scientific">Rickenella mellea</name>
    <dbReference type="NCBI Taxonomy" id="50990"/>
    <lineage>
        <taxon>Eukaryota</taxon>
        <taxon>Fungi</taxon>
        <taxon>Dikarya</taxon>
        <taxon>Basidiomycota</taxon>
        <taxon>Agaricomycotina</taxon>
        <taxon>Agaricomycetes</taxon>
        <taxon>Hymenochaetales</taxon>
        <taxon>Rickenellaceae</taxon>
        <taxon>Rickenella</taxon>
    </lineage>
</organism>
<keyword evidence="3" id="KW-1185">Reference proteome</keyword>